<dbReference type="AlphaFoldDB" id="A0A6H9YLG3"/>
<name>A0A6H9YLG3_9ACTN</name>
<reference evidence="5 6" key="1">
    <citation type="submission" date="2019-09" db="EMBL/GenBank/DDBJ databases">
        <title>Actinomadura physcomitrii sp. nov., a novel actinomycete isolated from moss [Physcomitrium sphaericum (Ludw) Fuernr].</title>
        <authorList>
            <person name="Zhuang X."/>
            <person name="Liu C."/>
        </authorList>
    </citation>
    <scope>NUCLEOTIDE SEQUENCE [LARGE SCALE GENOMIC DNA]</scope>
    <source>
        <strain evidence="5 6">HMC1</strain>
    </source>
</reference>
<dbReference type="InterPro" id="IPR029050">
    <property type="entry name" value="Immunoprotect_excell_Ig-like"/>
</dbReference>
<feature type="signal peptide" evidence="3">
    <location>
        <begin position="1"/>
        <end position="18"/>
    </location>
</feature>
<dbReference type="Proteomes" id="UP000468735">
    <property type="component" value="Unassembled WGS sequence"/>
</dbReference>
<protein>
    <submittedName>
        <fullName evidence="5">DUF4352 domain-containing protein</fullName>
    </submittedName>
</protein>
<gene>
    <name evidence="5" type="ORF">F8566_37435</name>
</gene>
<dbReference type="InterPro" id="IPR029051">
    <property type="entry name" value="DUF4352"/>
</dbReference>
<dbReference type="Gene3D" id="2.60.40.1240">
    <property type="match status" value="1"/>
</dbReference>
<feature type="domain" description="DUF4352" evidence="4">
    <location>
        <begin position="52"/>
        <end position="156"/>
    </location>
</feature>
<dbReference type="Pfam" id="PF11611">
    <property type="entry name" value="DUF4352"/>
    <property type="match status" value="1"/>
</dbReference>
<evidence type="ECO:0000256" key="2">
    <source>
        <dbReference type="SAM" id="MobiDB-lite"/>
    </source>
</evidence>
<feature type="region of interest" description="Disordered" evidence="2">
    <location>
        <begin position="20"/>
        <end position="40"/>
    </location>
</feature>
<keyword evidence="6" id="KW-1185">Reference proteome</keyword>
<evidence type="ECO:0000259" key="4">
    <source>
        <dbReference type="Pfam" id="PF11611"/>
    </source>
</evidence>
<evidence type="ECO:0000313" key="5">
    <source>
        <dbReference type="EMBL" id="KAB2342719.1"/>
    </source>
</evidence>
<sequence>MRLIVVVAAAGAVLVSSAACSGDDESPKAPATYELSPRPVRPDEKALKLAPISDGDTSFSVIGLTVMPEITGSHANVKAKGQFVRVRLVMVNNGRTTTLVDVNKQRLLSSDGAAHKPDYDAMIVKRQPFTFDLGAAMRVEFDLWYDLPAGARATGLRLFGGSTLTDMKDEEGTDLRLP</sequence>
<keyword evidence="1 3" id="KW-0732">Signal</keyword>
<comment type="caution">
    <text evidence="5">The sequence shown here is derived from an EMBL/GenBank/DDBJ whole genome shotgun (WGS) entry which is preliminary data.</text>
</comment>
<evidence type="ECO:0000256" key="1">
    <source>
        <dbReference type="ARBA" id="ARBA00022729"/>
    </source>
</evidence>
<accession>A0A6H9YLG3</accession>
<dbReference type="RefSeq" id="WP_151566811.1">
    <property type="nucleotide sequence ID" value="NZ_WBMT01000021.1"/>
</dbReference>
<dbReference type="OrthoDB" id="4554997at2"/>
<dbReference type="EMBL" id="WBMT01000021">
    <property type="protein sequence ID" value="KAB2342719.1"/>
    <property type="molecule type" value="Genomic_DNA"/>
</dbReference>
<feature type="chain" id="PRO_5026313996" evidence="3">
    <location>
        <begin position="19"/>
        <end position="178"/>
    </location>
</feature>
<evidence type="ECO:0000313" key="6">
    <source>
        <dbReference type="Proteomes" id="UP000468735"/>
    </source>
</evidence>
<organism evidence="5 6">
    <name type="scientific">Actinomadura rudentiformis</name>
    <dbReference type="NCBI Taxonomy" id="359158"/>
    <lineage>
        <taxon>Bacteria</taxon>
        <taxon>Bacillati</taxon>
        <taxon>Actinomycetota</taxon>
        <taxon>Actinomycetes</taxon>
        <taxon>Streptosporangiales</taxon>
        <taxon>Thermomonosporaceae</taxon>
        <taxon>Actinomadura</taxon>
    </lineage>
</organism>
<proteinExistence type="predicted"/>
<evidence type="ECO:0000256" key="3">
    <source>
        <dbReference type="SAM" id="SignalP"/>
    </source>
</evidence>
<dbReference type="PROSITE" id="PS51257">
    <property type="entry name" value="PROKAR_LIPOPROTEIN"/>
    <property type="match status" value="1"/>
</dbReference>